<dbReference type="GO" id="GO:0005737">
    <property type="term" value="C:cytoplasm"/>
    <property type="evidence" value="ECO:0007669"/>
    <property type="project" value="TreeGrafter"/>
</dbReference>
<evidence type="ECO:0000256" key="2">
    <source>
        <dbReference type="PIRSR" id="PIRSR613078-2"/>
    </source>
</evidence>
<accession>U2S3Z1</accession>
<dbReference type="AlphaFoldDB" id="U2S3Z1"/>
<keyword evidence="4" id="KW-1185">Reference proteome</keyword>
<feature type="binding site" evidence="2">
    <location>
        <begin position="12"/>
        <end position="19"/>
    </location>
    <ligand>
        <name>substrate</name>
    </ligand>
</feature>
<dbReference type="Proteomes" id="UP000017052">
    <property type="component" value="Unassembled WGS sequence"/>
</dbReference>
<dbReference type="InterPro" id="IPR029033">
    <property type="entry name" value="His_PPase_superfam"/>
</dbReference>
<dbReference type="InterPro" id="IPR013078">
    <property type="entry name" value="His_Pase_superF_clade-1"/>
</dbReference>
<feature type="binding site" evidence="2">
    <location>
        <position position="62"/>
    </location>
    <ligand>
        <name>substrate</name>
    </ligand>
</feature>
<reference evidence="3" key="1">
    <citation type="submission" date="2013-08" db="EMBL/GenBank/DDBJ databases">
        <authorList>
            <person name="Durkin A.S."/>
            <person name="Haft D.R."/>
            <person name="McCorrison J."/>
            <person name="Torralba M."/>
            <person name="Gillis M."/>
            <person name="Haft D.H."/>
            <person name="Methe B."/>
            <person name="Sutton G."/>
            <person name="Nelson K.E."/>
        </authorList>
    </citation>
    <scope>NUCLEOTIDE SEQUENCE [LARGE SCALE GENOMIC DNA]</scope>
    <source>
        <strain evidence="3">F0233</strain>
    </source>
</reference>
<evidence type="ECO:0000313" key="3">
    <source>
        <dbReference type="EMBL" id="ERK57487.1"/>
    </source>
</evidence>
<name>U2S3Z1_9ACTN</name>
<gene>
    <name evidence="3" type="ORF">HMPREF0682_1904</name>
</gene>
<dbReference type="GeneID" id="95360839"/>
<dbReference type="SMART" id="SM00855">
    <property type="entry name" value="PGAM"/>
    <property type="match status" value="1"/>
</dbReference>
<dbReference type="Pfam" id="PF00300">
    <property type="entry name" value="His_Phos_1"/>
    <property type="match status" value="1"/>
</dbReference>
<dbReference type="Gene3D" id="3.40.50.1240">
    <property type="entry name" value="Phosphoglycerate mutase-like"/>
    <property type="match status" value="1"/>
</dbReference>
<evidence type="ECO:0000256" key="1">
    <source>
        <dbReference type="PIRSR" id="PIRSR613078-1"/>
    </source>
</evidence>
<protein>
    <submittedName>
        <fullName evidence="3">Histidine phosphatase superfamily (Branch 1)</fullName>
    </submittedName>
</protein>
<dbReference type="CDD" id="cd07067">
    <property type="entry name" value="HP_PGM_like"/>
    <property type="match status" value="1"/>
</dbReference>
<feature type="active site" description="Tele-phosphohistidine intermediate" evidence="1">
    <location>
        <position position="13"/>
    </location>
</feature>
<feature type="active site" description="Proton donor/acceptor" evidence="1">
    <location>
        <position position="86"/>
    </location>
</feature>
<dbReference type="SUPFAM" id="SSF53254">
    <property type="entry name" value="Phosphoglycerate mutase-like"/>
    <property type="match status" value="1"/>
</dbReference>
<sequence length="203" mass="21365">MSGPGTRLVLWRHGRTGFNAQHRFQGRRDVPLDEIGLAQARAAAPHLAALGPAAIISSPLSRALGTAEALAGLTGLPVERDGRLVEVDVGDWAGLTPAEAGVARADGRAPWGEDDDFRFSPSGETNAEVSERVGRALREIAERHRGRTAVVVTHWVAIRAGVQALCGPGFRADEHSAPGNCSWTVLVSADGGWRVDLWGASAG</sequence>
<dbReference type="InterPro" id="IPR050275">
    <property type="entry name" value="PGM_Phosphatase"/>
</dbReference>
<dbReference type="EMBL" id="ACVN02000153">
    <property type="protein sequence ID" value="ERK57487.1"/>
    <property type="molecule type" value="Genomic_DNA"/>
</dbReference>
<dbReference type="PANTHER" id="PTHR48100">
    <property type="entry name" value="BROAD-SPECIFICITY PHOSPHATASE YOR283W-RELATED"/>
    <property type="match status" value="1"/>
</dbReference>
<evidence type="ECO:0000313" key="4">
    <source>
        <dbReference type="Proteomes" id="UP000017052"/>
    </source>
</evidence>
<comment type="caution">
    <text evidence="3">The sequence shown here is derived from an EMBL/GenBank/DDBJ whole genome shotgun (WGS) entry which is preliminary data.</text>
</comment>
<organism evidence="3 4">
    <name type="scientific">Propionibacterium acidifaciens F0233</name>
    <dbReference type="NCBI Taxonomy" id="553198"/>
    <lineage>
        <taxon>Bacteria</taxon>
        <taxon>Bacillati</taxon>
        <taxon>Actinomycetota</taxon>
        <taxon>Actinomycetes</taxon>
        <taxon>Propionibacteriales</taxon>
        <taxon>Propionibacteriaceae</taxon>
        <taxon>Propionibacterium</taxon>
    </lineage>
</organism>
<dbReference type="RefSeq" id="WP_021797350.1">
    <property type="nucleotide sequence ID" value="NZ_ACVN02000153.1"/>
</dbReference>
<proteinExistence type="predicted"/>
<dbReference type="PANTHER" id="PTHR48100:SF62">
    <property type="entry name" value="GLUCOSYL-3-PHOSPHOGLYCERATE PHOSPHATASE"/>
    <property type="match status" value="1"/>
</dbReference>
<dbReference type="GO" id="GO:0016791">
    <property type="term" value="F:phosphatase activity"/>
    <property type="evidence" value="ECO:0007669"/>
    <property type="project" value="TreeGrafter"/>
</dbReference>